<dbReference type="AlphaFoldDB" id="A0A383UQP2"/>
<feature type="region of interest" description="Disordered" evidence="1">
    <location>
        <begin position="18"/>
        <end position="43"/>
    </location>
</feature>
<gene>
    <name evidence="2" type="ORF">BLGHR1_13416</name>
</gene>
<evidence type="ECO:0000256" key="1">
    <source>
        <dbReference type="SAM" id="MobiDB-lite"/>
    </source>
</evidence>
<dbReference type="VEuPathDB" id="FungiDB:BLGHR1_13416"/>
<accession>A0A383UQP2</accession>
<reference evidence="2 3" key="1">
    <citation type="submission" date="2017-11" db="EMBL/GenBank/DDBJ databases">
        <authorList>
            <person name="Kracher B."/>
        </authorList>
    </citation>
    <scope>NUCLEOTIDE SEQUENCE [LARGE SCALE GENOMIC DNA]</scope>
    <source>
        <strain evidence="2 3">RACE1</strain>
    </source>
</reference>
<organism evidence="2 3">
    <name type="scientific">Blumeria hordei</name>
    <name type="common">Barley powdery mildew</name>
    <name type="synonym">Blumeria graminis f. sp. hordei</name>
    <dbReference type="NCBI Taxonomy" id="2867405"/>
    <lineage>
        <taxon>Eukaryota</taxon>
        <taxon>Fungi</taxon>
        <taxon>Dikarya</taxon>
        <taxon>Ascomycota</taxon>
        <taxon>Pezizomycotina</taxon>
        <taxon>Leotiomycetes</taxon>
        <taxon>Erysiphales</taxon>
        <taxon>Erysiphaceae</taxon>
        <taxon>Blumeria</taxon>
    </lineage>
</organism>
<dbReference type="EMBL" id="UNSH01000045">
    <property type="protein sequence ID" value="SZF02631.1"/>
    <property type="molecule type" value="Genomic_DNA"/>
</dbReference>
<dbReference type="InterPro" id="IPR037652">
    <property type="entry name" value="Mim2"/>
</dbReference>
<protein>
    <submittedName>
        <fullName evidence="2">Uncharacterized protein</fullName>
    </submittedName>
</protein>
<evidence type="ECO:0000313" key="2">
    <source>
        <dbReference type="EMBL" id="SZF02631.1"/>
    </source>
</evidence>
<dbReference type="PANTHER" id="PTHR28230:SF1">
    <property type="entry name" value="MITOCHONDRIAL IMPORT PROTEIN 2"/>
    <property type="match status" value="1"/>
</dbReference>
<name>A0A383UQP2_BLUHO</name>
<feature type="compositionally biased region" description="Low complexity" evidence="1">
    <location>
        <begin position="22"/>
        <end position="31"/>
    </location>
</feature>
<dbReference type="Pfam" id="PF19117">
    <property type="entry name" value="Mim2"/>
    <property type="match status" value="1"/>
</dbReference>
<sequence>MMPENSTLIRHVYVDRDDDLDSLPSSDYSNDTSDTEQSDAQHEWETSLQQLEHVLTMIIVPYAGKYLGRKFAFWSWAKYMTWIYPVPTTLKTEKYSEATGAVKIATIS</sequence>
<proteinExistence type="predicted"/>
<dbReference type="Proteomes" id="UP000275772">
    <property type="component" value="Unassembled WGS sequence"/>
</dbReference>
<dbReference type="GO" id="GO:0045040">
    <property type="term" value="P:protein insertion into mitochondrial outer membrane"/>
    <property type="evidence" value="ECO:0007669"/>
    <property type="project" value="InterPro"/>
</dbReference>
<dbReference type="GO" id="GO:0005741">
    <property type="term" value="C:mitochondrial outer membrane"/>
    <property type="evidence" value="ECO:0007669"/>
    <property type="project" value="TreeGrafter"/>
</dbReference>
<evidence type="ECO:0000313" key="3">
    <source>
        <dbReference type="Proteomes" id="UP000275772"/>
    </source>
</evidence>
<dbReference type="GO" id="GO:0070096">
    <property type="term" value="P:mitochondrial outer membrane translocase complex assembly"/>
    <property type="evidence" value="ECO:0007669"/>
    <property type="project" value="InterPro"/>
</dbReference>
<dbReference type="PANTHER" id="PTHR28230">
    <property type="entry name" value="CHROMOSOME 1, WHOLE GENOME SHOTGUN SEQUENCE"/>
    <property type="match status" value="1"/>
</dbReference>